<dbReference type="InterPro" id="IPR036291">
    <property type="entry name" value="NAD(P)-bd_dom_sf"/>
</dbReference>
<feature type="domain" description="NAD-dependent epimerase/dehydratase" evidence="1">
    <location>
        <begin position="3"/>
        <end position="226"/>
    </location>
</feature>
<organism evidence="2">
    <name type="scientific">bioreactor metagenome</name>
    <dbReference type="NCBI Taxonomy" id="1076179"/>
    <lineage>
        <taxon>unclassified sequences</taxon>
        <taxon>metagenomes</taxon>
        <taxon>ecological metagenomes</taxon>
    </lineage>
</organism>
<keyword evidence="2" id="KW-0560">Oxidoreductase</keyword>
<dbReference type="GO" id="GO:0004029">
    <property type="term" value="F:aldehyde dehydrogenase (NAD+) activity"/>
    <property type="evidence" value="ECO:0007669"/>
    <property type="project" value="TreeGrafter"/>
</dbReference>
<accession>A0A644XEA8</accession>
<comment type="caution">
    <text evidence="2">The sequence shown here is derived from an EMBL/GenBank/DDBJ whole genome shotgun (WGS) entry which is preliminary data.</text>
</comment>
<dbReference type="AlphaFoldDB" id="A0A644XEA8"/>
<name>A0A644XEA8_9ZZZZ</name>
<dbReference type="InterPro" id="IPR001509">
    <property type="entry name" value="Epimerase_deHydtase"/>
</dbReference>
<protein>
    <submittedName>
        <fullName evidence="2">Aurachin B dehydrogenase</fullName>
        <ecNumber evidence="2">1.1.1.394</ecNumber>
    </submittedName>
</protein>
<dbReference type="Gene3D" id="3.40.50.720">
    <property type="entry name" value="NAD(P)-binding Rossmann-like Domain"/>
    <property type="match status" value="1"/>
</dbReference>
<dbReference type="GO" id="GO:0005737">
    <property type="term" value="C:cytoplasm"/>
    <property type="evidence" value="ECO:0007669"/>
    <property type="project" value="TreeGrafter"/>
</dbReference>
<evidence type="ECO:0000259" key="1">
    <source>
        <dbReference type="Pfam" id="PF01370"/>
    </source>
</evidence>
<dbReference type="EC" id="1.1.1.394" evidence="2"/>
<dbReference type="PANTHER" id="PTHR48079">
    <property type="entry name" value="PROTEIN YEEZ"/>
    <property type="match status" value="1"/>
</dbReference>
<dbReference type="SUPFAM" id="SSF51735">
    <property type="entry name" value="NAD(P)-binding Rossmann-fold domains"/>
    <property type="match status" value="1"/>
</dbReference>
<dbReference type="EMBL" id="VSSQ01001984">
    <property type="protein sequence ID" value="MPM12523.1"/>
    <property type="molecule type" value="Genomic_DNA"/>
</dbReference>
<dbReference type="PANTHER" id="PTHR48079:SF6">
    <property type="entry name" value="NAD(P)-BINDING DOMAIN-CONTAINING PROTEIN-RELATED"/>
    <property type="match status" value="1"/>
</dbReference>
<sequence>MKVLVTGANGFLAGHVIRVLLSRNYSVRAMLRAGSSAPALQGLDIELFHGNITNPRDVNNAAAGCQFIIHTAADTSQKHLRISDYYKINFEATKSVAEAALKNNCKRLVFVSTANVFGSGTPDIPGDEECAQSALFKKSGYAVSKRAAQDMVKDYCINKGLDAVIVNPSFMLGELDYKPSSGKIFHMILGKRIAFYPPGGKNFVSVKSVASATVNALTHGNSGESYLLTGNDMSYRDFFRLTREKAGQKTWLIPVPSLPLLLAGSAGSLLKLCKIKTALTLTNARILCNSFHYSNSKASQHLALETCNINELAMECVEWFRK</sequence>
<proteinExistence type="predicted"/>
<reference evidence="2" key="1">
    <citation type="submission" date="2019-08" db="EMBL/GenBank/DDBJ databases">
        <authorList>
            <person name="Kucharzyk K."/>
            <person name="Murdoch R.W."/>
            <person name="Higgins S."/>
            <person name="Loffler F."/>
        </authorList>
    </citation>
    <scope>NUCLEOTIDE SEQUENCE</scope>
</reference>
<gene>
    <name evidence="2" type="primary">auaH_3</name>
    <name evidence="2" type="ORF">SDC9_58876</name>
</gene>
<dbReference type="InterPro" id="IPR051783">
    <property type="entry name" value="NAD(P)-dependent_oxidoreduct"/>
</dbReference>
<evidence type="ECO:0000313" key="2">
    <source>
        <dbReference type="EMBL" id="MPM12523.1"/>
    </source>
</evidence>
<dbReference type="Pfam" id="PF01370">
    <property type="entry name" value="Epimerase"/>
    <property type="match status" value="1"/>
</dbReference>